<comment type="caution">
    <text evidence="2">The sequence shown here is derived from an EMBL/GenBank/DDBJ whole genome shotgun (WGS) entry which is preliminary data.</text>
</comment>
<gene>
    <name evidence="2" type="ORF">QJ522_10275</name>
</gene>
<dbReference type="EMBL" id="JASCXX010000010">
    <property type="protein sequence ID" value="MDI6449427.1"/>
    <property type="molecule type" value="Genomic_DNA"/>
</dbReference>
<proteinExistence type="predicted"/>
<dbReference type="PROSITE" id="PS51257">
    <property type="entry name" value="PROKAR_LIPOPROTEIN"/>
    <property type="match status" value="1"/>
</dbReference>
<sequence>MRRKTSACVAVAGIVLGLLVLLAGCKSAPTQGGASGEPVTRDAPEPAAVPEPLPTAEDDGPMEVEAVVDLRLEFVPDRAVTCKVTTETEASVRWEGDQSSKPDSFRGGAIGNRVEITFEQRVLRVNDKGNAVIEVTILALTYLGRSRETVVLDFDSVRDPDWQGPLSELIGRSYEVEMTPKGAVVSVDGVAGIRDSIEGRSAEHQTALRLLDEKEIRQRHEVPALMASEGRTVHPGDRWSNVRLFSFGRMGDRAYERLYSLDRVEADGDARLAHVTMKGIPSSAAARQLHQEQAEVVAAGLFDHVDTYEGRLLLDLDTGTIDTYVEQFRTEWVAVDQQAVQDGAANPAAVRMERMQLYRLERLR</sequence>
<evidence type="ECO:0000313" key="3">
    <source>
        <dbReference type="Proteomes" id="UP001431776"/>
    </source>
</evidence>
<feature type="region of interest" description="Disordered" evidence="1">
    <location>
        <begin position="30"/>
        <end position="60"/>
    </location>
</feature>
<evidence type="ECO:0000256" key="1">
    <source>
        <dbReference type="SAM" id="MobiDB-lite"/>
    </source>
</evidence>
<accession>A0AAW6TYJ4</accession>
<keyword evidence="3" id="KW-1185">Reference proteome</keyword>
<name>A0AAW6TYJ4_9BACT</name>
<reference evidence="2" key="1">
    <citation type="submission" date="2023-05" db="EMBL/GenBank/DDBJ databases">
        <title>Anaerotaeda fermentans gen. nov., sp. nov., a novel anaerobic planctomycete of the new family within the order Sedimentisphaerales isolated from Taman Peninsula, Russia.</title>
        <authorList>
            <person name="Khomyakova M.A."/>
            <person name="Merkel A.Y."/>
            <person name="Slobodkin A.I."/>
        </authorList>
    </citation>
    <scope>NUCLEOTIDE SEQUENCE</scope>
    <source>
        <strain evidence="2">M17dextr</strain>
    </source>
</reference>
<protein>
    <recommendedName>
        <fullName evidence="4">GerMN domain-containing protein</fullName>
    </recommendedName>
</protein>
<dbReference type="RefSeq" id="WP_349244833.1">
    <property type="nucleotide sequence ID" value="NZ_JASCXX010000010.1"/>
</dbReference>
<organism evidence="2 3">
    <name type="scientific">Anaerobaca lacustris</name>
    <dbReference type="NCBI Taxonomy" id="3044600"/>
    <lineage>
        <taxon>Bacteria</taxon>
        <taxon>Pseudomonadati</taxon>
        <taxon>Planctomycetota</taxon>
        <taxon>Phycisphaerae</taxon>
        <taxon>Sedimentisphaerales</taxon>
        <taxon>Anaerobacaceae</taxon>
        <taxon>Anaerobaca</taxon>
    </lineage>
</organism>
<dbReference type="Proteomes" id="UP001431776">
    <property type="component" value="Unassembled WGS sequence"/>
</dbReference>
<evidence type="ECO:0000313" key="2">
    <source>
        <dbReference type="EMBL" id="MDI6449427.1"/>
    </source>
</evidence>
<dbReference type="AlphaFoldDB" id="A0AAW6TYJ4"/>
<evidence type="ECO:0008006" key="4">
    <source>
        <dbReference type="Google" id="ProtNLM"/>
    </source>
</evidence>